<dbReference type="GO" id="GO:0005634">
    <property type="term" value="C:nucleus"/>
    <property type="evidence" value="ECO:0007669"/>
    <property type="project" value="TreeGrafter"/>
</dbReference>
<dbReference type="InterPro" id="IPR027417">
    <property type="entry name" value="P-loop_NTPase"/>
</dbReference>
<dbReference type="AlphaFoldDB" id="A0A9W7DHD4"/>
<dbReference type="Gene3D" id="3.30.450.190">
    <property type="match status" value="1"/>
</dbReference>
<keyword evidence="2 4" id="KW-0547">Nucleotide-binding</keyword>
<keyword evidence="3 4" id="KW-0342">GTP-binding</keyword>
<dbReference type="PANTHER" id="PTHR11259:SF1">
    <property type="entry name" value="RAS-RELATED GTP-BINDING PROTEIN"/>
    <property type="match status" value="1"/>
</dbReference>
<dbReference type="Pfam" id="PF04670">
    <property type="entry name" value="Gtr1_RagA"/>
    <property type="match status" value="1"/>
</dbReference>
<dbReference type="GO" id="GO:1904263">
    <property type="term" value="P:positive regulation of TORC1 signaling"/>
    <property type="evidence" value="ECO:0007669"/>
    <property type="project" value="TreeGrafter"/>
</dbReference>
<dbReference type="SUPFAM" id="SSF52540">
    <property type="entry name" value="P-loop containing nucleoside triphosphate hydrolases"/>
    <property type="match status" value="1"/>
</dbReference>
<evidence type="ECO:0000256" key="4">
    <source>
        <dbReference type="RuleBase" id="RU367014"/>
    </source>
</evidence>
<evidence type="ECO:0000256" key="1">
    <source>
        <dbReference type="ARBA" id="ARBA00007756"/>
    </source>
</evidence>
<comment type="similarity">
    <text evidence="1 4">Belongs to the GTR/RAG GTP-binding protein family.</text>
</comment>
<name>A0A9W7DHD4_AMBMO</name>
<proteinExistence type="inferred from homology"/>
<dbReference type="OrthoDB" id="10020193at2759"/>
<dbReference type="GO" id="GO:0009267">
    <property type="term" value="P:cellular response to starvation"/>
    <property type="evidence" value="ECO:0007669"/>
    <property type="project" value="TreeGrafter"/>
</dbReference>
<dbReference type="FunFam" id="3.40.50.300:FF:000488">
    <property type="entry name" value="Small monomeric GTPase (Gtr1)"/>
    <property type="match status" value="1"/>
</dbReference>
<dbReference type="InterPro" id="IPR006762">
    <property type="entry name" value="Gtr1_RagA"/>
</dbReference>
<comment type="function">
    <text evidence="4">GTPase involved in activation of the TORC1 signaling pathway, which promotes growth and represses autophagy in nutrient-rich conditions.</text>
</comment>
<dbReference type="GO" id="GO:1990131">
    <property type="term" value="C:Gtr1-Gtr2 GTPase complex"/>
    <property type="evidence" value="ECO:0007669"/>
    <property type="project" value="UniProtKB-UniRule"/>
</dbReference>
<dbReference type="GO" id="GO:0005525">
    <property type="term" value="F:GTP binding"/>
    <property type="evidence" value="ECO:0007669"/>
    <property type="project" value="UniProtKB-UniRule"/>
</dbReference>
<dbReference type="GO" id="GO:0010507">
    <property type="term" value="P:negative regulation of autophagy"/>
    <property type="evidence" value="ECO:0007669"/>
    <property type="project" value="TreeGrafter"/>
</dbReference>
<comment type="subunit">
    <text evidence="4">Component of the GSE complex.</text>
</comment>
<dbReference type="EMBL" id="BSXU01002675">
    <property type="protein sequence ID" value="GMG39078.1"/>
    <property type="molecule type" value="Genomic_DNA"/>
</dbReference>
<evidence type="ECO:0000256" key="2">
    <source>
        <dbReference type="ARBA" id="ARBA00022741"/>
    </source>
</evidence>
<dbReference type="PANTHER" id="PTHR11259">
    <property type="entry name" value="RAS-RELATED GTP BINDING RAG/GTR YEAST"/>
    <property type="match status" value="1"/>
</dbReference>
<evidence type="ECO:0000313" key="5">
    <source>
        <dbReference type="EMBL" id="GMG39078.1"/>
    </source>
</evidence>
<sequence length="323" mass="36668">MSMSKKVLLMGRSCSGKSSMRSMIFSNYNPFETRMLGPTIDIEHSNLKFLSSMTLNLWDCGGQTGFMENYLGGNGGKENPNVFKKTEVLIYVFDVESRELNADIDTFRRVLKNLAKYSPDVTIFTLVHKMDLVQAPKRKDVFDVMCGRVDAVASSFNMSAVCFPTSIWDESLYKAWSKIVCSLIPNLKKFQETLEKLNTVFEAKEIILLEKTTALVIASTTMERNSDGTPRIYGRKKLDKERFGKISTLIKTHKQCCNKLRTNFTSYVVHGPTTSTYIDVLTPTVYIMVVKSSRDDETGAYIDEQAIVMDNIEYAKKVFQKII</sequence>
<evidence type="ECO:0000256" key="3">
    <source>
        <dbReference type="ARBA" id="ARBA00023134"/>
    </source>
</evidence>
<evidence type="ECO:0000313" key="6">
    <source>
        <dbReference type="Proteomes" id="UP001165063"/>
    </source>
</evidence>
<keyword evidence="6" id="KW-1185">Reference proteome</keyword>
<reference evidence="5" key="1">
    <citation type="submission" date="2023-04" db="EMBL/GenBank/DDBJ databases">
        <title>Ambrosiozyma monospora NBRC 1965.</title>
        <authorList>
            <person name="Ichikawa N."/>
            <person name="Sato H."/>
            <person name="Tonouchi N."/>
        </authorList>
    </citation>
    <scope>NUCLEOTIDE SEQUENCE</scope>
    <source>
        <strain evidence="5">NBRC 1965</strain>
    </source>
</reference>
<comment type="caution">
    <text evidence="5">The sequence shown here is derived from an EMBL/GenBank/DDBJ whole genome shotgun (WGS) entry which is preliminary data.</text>
</comment>
<dbReference type="Proteomes" id="UP001165063">
    <property type="component" value="Unassembled WGS sequence"/>
</dbReference>
<dbReference type="GO" id="GO:0003924">
    <property type="term" value="F:GTPase activity"/>
    <property type="evidence" value="ECO:0007669"/>
    <property type="project" value="UniProtKB-UniRule"/>
</dbReference>
<protein>
    <recommendedName>
        <fullName evidence="4">GTP-binding protein</fullName>
    </recommendedName>
</protein>
<dbReference type="Gene3D" id="3.40.50.300">
    <property type="entry name" value="P-loop containing nucleotide triphosphate hydrolases"/>
    <property type="match status" value="1"/>
</dbReference>
<gene>
    <name evidence="5" type="ORF">Amon01_000507600</name>
</gene>
<dbReference type="GO" id="GO:0000329">
    <property type="term" value="C:fungal-type vacuole membrane"/>
    <property type="evidence" value="ECO:0007669"/>
    <property type="project" value="TreeGrafter"/>
</dbReference>
<organism evidence="5 6">
    <name type="scientific">Ambrosiozyma monospora</name>
    <name type="common">Yeast</name>
    <name type="synonym">Endomycopsis monosporus</name>
    <dbReference type="NCBI Taxonomy" id="43982"/>
    <lineage>
        <taxon>Eukaryota</taxon>
        <taxon>Fungi</taxon>
        <taxon>Dikarya</taxon>
        <taxon>Ascomycota</taxon>
        <taxon>Saccharomycotina</taxon>
        <taxon>Pichiomycetes</taxon>
        <taxon>Pichiales</taxon>
        <taxon>Pichiaceae</taxon>
        <taxon>Ambrosiozyma</taxon>
    </lineage>
</organism>
<accession>A0A9W7DHD4</accession>